<dbReference type="AlphaFoldDB" id="A0A8J7GJZ7"/>
<comment type="caution">
    <text evidence="4">The sequence shown here is derived from an EMBL/GenBank/DDBJ whole genome shotgun (WGS) entry which is preliminary data.</text>
</comment>
<dbReference type="InterPro" id="IPR003362">
    <property type="entry name" value="Bact_transf"/>
</dbReference>
<dbReference type="PANTHER" id="PTHR30576:SF10">
    <property type="entry name" value="SLL5057 PROTEIN"/>
    <property type="match status" value="1"/>
</dbReference>
<feature type="domain" description="Bacterial sugar transferase" evidence="3">
    <location>
        <begin position="19"/>
        <end position="214"/>
    </location>
</feature>
<dbReference type="PANTHER" id="PTHR30576">
    <property type="entry name" value="COLANIC BIOSYNTHESIS UDP-GLUCOSE LIPID CARRIER TRANSFERASE"/>
    <property type="match status" value="1"/>
</dbReference>
<feature type="transmembrane region" description="Helical" evidence="2">
    <location>
        <begin position="20"/>
        <end position="44"/>
    </location>
</feature>
<dbReference type="Pfam" id="PF02397">
    <property type="entry name" value="Bac_transf"/>
    <property type="match status" value="1"/>
</dbReference>
<gene>
    <name evidence="4" type="ORF">IW245_007068</name>
</gene>
<evidence type="ECO:0000259" key="3">
    <source>
        <dbReference type="Pfam" id="PF02397"/>
    </source>
</evidence>
<keyword evidence="2" id="KW-0812">Transmembrane</keyword>
<keyword evidence="2" id="KW-0472">Membrane</keyword>
<sequence>MSVEQAVLRIAPRGMSARQLVEAAAAIVLLFLLSPLLIAVAIAVKATSPGPVLFRQSRLGLHREEFPVIKFRTMSHNNDDRQHREYVSSMLTSEKAAHGGEEGVFKLTKDARITPIGAFLRRTSLDELPQLWNVLKGEMSLVGPRPVLEWEAALFPPGAEQRFAARPGMTGLWQVSGRSTVDYKAALELDVIYVRNKSLWFDLKILLKTVQVIFDRSVAR</sequence>
<evidence type="ECO:0000256" key="1">
    <source>
        <dbReference type="ARBA" id="ARBA00006464"/>
    </source>
</evidence>
<evidence type="ECO:0000256" key="2">
    <source>
        <dbReference type="SAM" id="Phobius"/>
    </source>
</evidence>
<comment type="similarity">
    <text evidence="1">Belongs to the bacterial sugar transferase family.</text>
</comment>
<dbReference type="EMBL" id="JADOUF010000001">
    <property type="protein sequence ID" value="MBG6140874.1"/>
    <property type="molecule type" value="Genomic_DNA"/>
</dbReference>
<evidence type="ECO:0000313" key="4">
    <source>
        <dbReference type="EMBL" id="MBG6140874.1"/>
    </source>
</evidence>
<name>A0A8J7GJZ7_9ACTN</name>
<dbReference type="GO" id="GO:0016780">
    <property type="term" value="F:phosphotransferase activity, for other substituted phosphate groups"/>
    <property type="evidence" value="ECO:0007669"/>
    <property type="project" value="TreeGrafter"/>
</dbReference>
<keyword evidence="2" id="KW-1133">Transmembrane helix</keyword>
<proteinExistence type="inferred from homology"/>
<reference evidence="4" key="1">
    <citation type="submission" date="2020-11" db="EMBL/GenBank/DDBJ databases">
        <title>Sequencing the genomes of 1000 actinobacteria strains.</title>
        <authorList>
            <person name="Klenk H.-P."/>
        </authorList>
    </citation>
    <scope>NUCLEOTIDE SEQUENCE</scope>
    <source>
        <strain evidence="4">DSM 45356</strain>
    </source>
</reference>
<evidence type="ECO:0000313" key="5">
    <source>
        <dbReference type="Proteomes" id="UP000622552"/>
    </source>
</evidence>
<accession>A0A8J7GJZ7</accession>
<dbReference type="RefSeq" id="WP_197007372.1">
    <property type="nucleotide sequence ID" value="NZ_BONS01000019.1"/>
</dbReference>
<organism evidence="4 5">
    <name type="scientific">Longispora fulva</name>
    <dbReference type="NCBI Taxonomy" id="619741"/>
    <lineage>
        <taxon>Bacteria</taxon>
        <taxon>Bacillati</taxon>
        <taxon>Actinomycetota</taxon>
        <taxon>Actinomycetes</taxon>
        <taxon>Micromonosporales</taxon>
        <taxon>Micromonosporaceae</taxon>
        <taxon>Longispora</taxon>
    </lineage>
</organism>
<dbReference type="Proteomes" id="UP000622552">
    <property type="component" value="Unassembled WGS sequence"/>
</dbReference>
<keyword evidence="5" id="KW-1185">Reference proteome</keyword>
<protein>
    <submittedName>
        <fullName evidence="4">Lipopolysaccharide/colanic/teichoic acid biosynthesis glycosyltransferase</fullName>
    </submittedName>
</protein>